<reference evidence="2" key="1">
    <citation type="journal article" date="2023" name="G3 (Bethesda)">
        <title>Genome assembly and association tests identify interacting loci associated with vigor, precocity, and sex in interspecific pistachio rootstocks.</title>
        <authorList>
            <person name="Palmer W."/>
            <person name="Jacygrad E."/>
            <person name="Sagayaradj S."/>
            <person name="Cavanaugh K."/>
            <person name="Han R."/>
            <person name="Bertier L."/>
            <person name="Beede B."/>
            <person name="Kafkas S."/>
            <person name="Golino D."/>
            <person name="Preece J."/>
            <person name="Michelmore R."/>
        </authorList>
    </citation>
    <scope>NUCLEOTIDE SEQUENCE [LARGE SCALE GENOMIC DNA]</scope>
</reference>
<keyword evidence="2" id="KW-1185">Reference proteome</keyword>
<organism evidence="1 2">
    <name type="scientific">Pistacia integerrima</name>
    <dbReference type="NCBI Taxonomy" id="434235"/>
    <lineage>
        <taxon>Eukaryota</taxon>
        <taxon>Viridiplantae</taxon>
        <taxon>Streptophyta</taxon>
        <taxon>Embryophyta</taxon>
        <taxon>Tracheophyta</taxon>
        <taxon>Spermatophyta</taxon>
        <taxon>Magnoliopsida</taxon>
        <taxon>eudicotyledons</taxon>
        <taxon>Gunneridae</taxon>
        <taxon>Pentapetalae</taxon>
        <taxon>rosids</taxon>
        <taxon>malvids</taxon>
        <taxon>Sapindales</taxon>
        <taxon>Anacardiaceae</taxon>
        <taxon>Pistacia</taxon>
    </lineage>
</organism>
<comment type="caution">
    <text evidence="1">The sequence shown here is derived from an EMBL/GenBank/DDBJ whole genome shotgun (WGS) entry which is preliminary data.</text>
</comment>
<name>A0ACC0XZL8_9ROSI</name>
<proteinExistence type="predicted"/>
<gene>
    <name evidence="1" type="ORF">Pint_09142</name>
</gene>
<accession>A0ACC0XZL8</accession>
<dbReference type="Proteomes" id="UP001163603">
    <property type="component" value="Chromosome 10"/>
</dbReference>
<protein>
    <submittedName>
        <fullName evidence="1">Uncharacterized protein</fullName>
    </submittedName>
</protein>
<sequence>MYSERYWK</sequence>
<dbReference type="EMBL" id="CM047745">
    <property type="protein sequence ID" value="KAJ0026170.1"/>
    <property type="molecule type" value="Genomic_DNA"/>
</dbReference>
<evidence type="ECO:0000313" key="1">
    <source>
        <dbReference type="EMBL" id="KAJ0026170.1"/>
    </source>
</evidence>
<evidence type="ECO:0000313" key="2">
    <source>
        <dbReference type="Proteomes" id="UP001163603"/>
    </source>
</evidence>